<feature type="compositionally biased region" description="Basic and acidic residues" evidence="1">
    <location>
        <begin position="97"/>
        <end position="107"/>
    </location>
</feature>
<accession>A0A2M9FXK1</accession>
<protein>
    <submittedName>
        <fullName evidence="2">Uncharacterized protein</fullName>
    </submittedName>
</protein>
<keyword evidence="3" id="KW-1185">Reference proteome</keyword>
<reference evidence="2 3" key="1">
    <citation type="submission" date="2017-11" db="EMBL/GenBank/DDBJ databases">
        <title>Draft genome sequence of Rhizobiales bacterium SY3-13.</title>
        <authorList>
            <person name="Sun C."/>
        </authorList>
    </citation>
    <scope>NUCLEOTIDE SEQUENCE [LARGE SCALE GENOMIC DNA]</scope>
    <source>
        <strain evidence="2 3">SY3-13</strain>
    </source>
</reference>
<proteinExistence type="predicted"/>
<organism evidence="2 3">
    <name type="scientific">Minwuia thermotolerans</name>
    <dbReference type="NCBI Taxonomy" id="2056226"/>
    <lineage>
        <taxon>Bacteria</taxon>
        <taxon>Pseudomonadati</taxon>
        <taxon>Pseudomonadota</taxon>
        <taxon>Alphaproteobacteria</taxon>
        <taxon>Minwuiales</taxon>
        <taxon>Minwuiaceae</taxon>
        <taxon>Minwuia</taxon>
    </lineage>
</organism>
<feature type="compositionally biased region" description="Acidic residues" evidence="1">
    <location>
        <begin position="108"/>
        <end position="118"/>
    </location>
</feature>
<sequence length="118" mass="13210">MYYLLIAVAATVVLPTTGEKLETVTSDGLPHAVLTDYDERRIAYKAREWSDDLGEETRLHVGVFDNLESCKSYRADLRLALRDAKLADRIRSNCFESRPEVETRTAGDDEEANGEGAD</sequence>
<dbReference type="Proteomes" id="UP000229498">
    <property type="component" value="Unassembled WGS sequence"/>
</dbReference>
<dbReference type="AlphaFoldDB" id="A0A2M9FXK1"/>
<gene>
    <name evidence="2" type="ORF">CVT23_17585</name>
</gene>
<evidence type="ECO:0000313" key="2">
    <source>
        <dbReference type="EMBL" id="PJK28191.1"/>
    </source>
</evidence>
<comment type="caution">
    <text evidence="2">The sequence shown here is derived from an EMBL/GenBank/DDBJ whole genome shotgun (WGS) entry which is preliminary data.</text>
</comment>
<name>A0A2M9FXK1_9PROT</name>
<evidence type="ECO:0000313" key="3">
    <source>
        <dbReference type="Proteomes" id="UP000229498"/>
    </source>
</evidence>
<evidence type="ECO:0000256" key="1">
    <source>
        <dbReference type="SAM" id="MobiDB-lite"/>
    </source>
</evidence>
<feature type="region of interest" description="Disordered" evidence="1">
    <location>
        <begin position="97"/>
        <end position="118"/>
    </location>
</feature>
<dbReference type="RefSeq" id="WP_109794638.1">
    <property type="nucleotide sequence ID" value="NZ_PHIG01000047.1"/>
</dbReference>
<dbReference type="EMBL" id="PHIG01000047">
    <property type="protein sequence ID" value="PJK28191.1"/>
    <property type="molecule type" value="Genomic_DNA"/>
</dbReference>